<dbReference type="Proteomes" id="UP000762676">
    <property type="component" value="Unassembled WGS sequence"/>
</dbReference>
<name>A0AAV4G6C1_9GAST</name>
<keyword evidence="3" id="KW-1185">Reference proteome</keyword>
<evidence type="ECO:0000313" key="2">
    <source>
        <dbReference type="EMBL" id="GFR81004.1"/>
    </source>
</evidence>
<feature type="compositionally biased region" description="Low complexity" evidence="1">
    <location>
        <begin position="65"/>
        <end position="80"/>
    </location>
</feature>
<protein>
    <submittedName>
        <fullName evidence="2">Uncharacterized protein</fullName>
    </submittedName>
</protein>
<dbReference type="EMBL" id="BMAT01004802">
    <property type="protein sequence ID" value="GFR81004.1"/>
    <property type="molecule type" value="Genomic_DNA"/>
</dbReference>
<proteinExistence type="predicted"/>
<evidence type="ECO:0000313" key="3">
    <source>
        <dbReference type="Proteomes" id="UP000762676"/>
    </source>
</evidence>
<dbReference type="AlphaFoldDB" id="A0AAV4G6C1"/>
<gene>
    <name evidence="2" type="ORF">ElyMa_002329700</name>
</gene>
<feature type="compositionally biased region" description="Basic and acidic residues" evidence="1">
    <location>
        <begin position="50"/>
        <end position="60"/>
    </location>
</feature>
<feature type="region of interest" description="Disordered" evidence="1">
    <location>
        <begin position="29"/>
        <end position="146"/>
    </location>
</feature>
<sequence length="146" mass="17070">MSYYLNTDFLFAYLLPFPGYLEKWEKRKKEMMKKEKREMRMKKKKSATIRQRERRDRDSGHSSNVSTVVRRSARLASAARPGPAGQRSLRPTTSRGRGSPASPTNPGSAKERPRNRKRNQTRMACEQGGYQNEEEDLPRPVKKRRR</sequence>
<evidence type="ECO:0000256" key="1">
    <source>
        <dbReference type="SAM" id="MobiDB-lite"/>
    </source>
</evidence>
<feature type="compositionally biased region" description="Basic and acidic residues" evidence="1">
    <location>
        <begin position="29"/>
        <end position="38"/>
    </location>
</feature>
<reference evidence="2 3" key="1">
    <citation type="journal article" date="2021" name="Elife">
        <title>Chloroplast acquisition without the gene transfer in kleptoplastic sea slugs, Plakobranchus ocellatus.</title>
        <authorList>
            <person name="Maeda T."/>
            <person name="Takahashi S."/>
            <person name="Yoshida T."/>
            <person name="Shimamura S."/>
            <person name="Takaki Y."/>
            <person name="Nagai Y."/>
            <person name="Toyoda A."/>
            <person name="Suzuki Y."/>
            <person name="Arimoto A."/>
            <person name="Ishii H."/>
            <person name="Satoh N."/>
            <person name="Nishiyama T."/>
            <person name="Hasebe M."/>
            <person name="Maruyama T."/>
            <person name="Minagawa J."/>
            <person name="Obokata J."/>
            <person name="Shigenobu S."/>
        </authorList>
    </citation>
    <scope>NUCLEOTIDE SEQUENCE [LARGE SCALE GENOMIC DNA]</scope>
</reference>
<feature type="compositionally biased region" description="Polar residues" evidence="1">
    <location>
        <begin position="89"/>
        <end position="107"/>
    </location>
</feature>
<organism evidence="2 3">
    <name type="scientific">Elysia marginata</name>
    <dbReference type="NCBI Taxonomy" id="1093978"/>
    <lineage>
        <taxon>Eukaryota</taxon>
        <taxon>Metazoa</taxon>
        <taxon>Spiralia</taxon>
        <taxon>Lophotrochozoa</taxon>
        <taxon>Mollusca</taxon>
        <taxon>Gastropoda</taxon>
        <taxon>Heterobranchia</taxon>
        <taxon>Euthyneura</taxon>
        <taxon>Panpulmonata</taxon>
        <taxon>Sacoglossa</taxon>
        <taxon>Placobranchoidea</taxon>
        <taxon>Plakobranchidae</taxon>
        <taxon>Elysia</taxon>
    </lineage>
</organism>
<comment type="caution">
    <text evidence="2">The sequence shown here is derived from an EMBL/GenBank/DDBJ whole genome shotgun (WGS) entry which is preliminary data.</text>
</comment>
<accession>A0AAV4G6C1</accession>